<dbReference type="PANTHER" id="PTHR36985:SF1">
    <property type="entry name" value="TRANSLOCATION AND ASSEMBLY MODULE SUBUNIT TAMB"/>
    <property type="match status" value="1"/>
</dbReference>
<reference evidence="7 8" key="1">
    <citation type="submission" date="2017-12" db="EMBL/GenBank/DDBJ databases">
        <title>Anaerobic carbon monoxide metabolism by Pleomorphomonas carboxyditropha sp. nov., a new mesophilic hydrogenogenic carboxidotroph.</title>
        <authorList>
            <person name="Esquivel-Elizondo S."/>
            <person name="Krajmalnik-Brown R."/>
        </authorList>
    </citation>
    <scope>NUCLEOTIDE SEQUENCE [LARGE SCALE GENOMIC DNA]</scope>
    <source>
        <strain evidence="7 8">R5-392</strain>
    </source>
</reference>
<sequence length="1307" mass="132136">MRMRAALLALSVMVIAPLALTLAGAQEDDSAEKSAFVRFVEEKISTPDRKIELGAIDGALSSDVRLASITISDREGVWLRIEGVHLVWSRLALLGGRLDVDSLDADKIEVIRKPLPAETVDPAASEGFSLPDLPVEVDVGRLAAPNVILAAPVLGEEAHLAVTAAANLAGGSLNADLAVRRTDSKPGELMLKAAYAAEGKTLDLDFKAEEPAGGVMASLLNLPGRPSVALTLKGSGPLDDFAADLTLATDGVNRLAGRTTITRDGAGYRFGSALGGDLAALAQPDYAIYLAGRSTLDLSGRVDDAGPVVIDKLTLVAPVLTLQGSAALAADHFPTAIDIDARLAGKDGALPLGGEGAMTRLGEGRLRFSFGHGGAWNLELAAEGLSTPSLSAGALAINGRGAATDLADPQKRRIDFTLSGGSNGLSFTDAALGEAVGGELSFSGSGRWMAGAPLAIEALKLATPTAEASFTGQVENGQIEGQETLSAPSLAPFSALAGRPLQGGVDLSASGTLVPTTGAFDLTLDGNVDALMAGIPRLDSLLSGETKLTGRVARDTSGLKLENFKIANPALTLTADGSHALEHTDITATLTLPDVGRVEPKAKGAAGLMLSLRGEGGPLDLTARLSSDRLTLAGNALETLAIDLAGKLDGAAFNGSVKGTGRVKGKPLTLSAGLASAEDGTRRIDGLALSVADTRVTGDVALGGQGLMNGRLVVDSPDLSAIAPLILMDVTGQLSADVSLSPDGAQQSAKANVKAANLALAGNRVASADINAAIADLLGAPKIDGRFAAKGVATAAASVTNVNGTARSDGGATAFTVKADGITAPQLTAAGVSSLTATASGRLEGDRVTLAAAKLTGPAGLSAEAKGVIPLSGSGLAVDVRGNLPLALAQPFVAARGTRLTGTAAAAVTVGGSLASPDLSGRVTVSGASVADPLTTMRLDAIDVALQLSGDSVRIERASATIRGGGRLSATGSIGLTGGLPVDVRVTATRARVTDGRIVTADLGASLAVTGSMTNGLTVTGRVDVVRAEITVPEGGGGAPAPIEVRHRNTPADVNATLKRINKAAGGNRAKSGGGLSVSLDVAVNAPRQLFVRGRGIDAELGGQLTVRGTLAGVQPVGSFTLIRGRVLVIGQRINLTEGTVTLQGDLNPYLSLSATTTSESISVTATVEGYADNPSIVLSSSPELPQDEILARFLFKRSISDLSAVQIAQLAEAVTQLAGGGNGNGILDRLRAGVGLDDLDVNTDAEGNAAVTAGRYITERVYLGVTAGEGGRSGVSVNLDITDDVKVRAEATQEQSKAGVYFEKEY</sequence>
<evidence type="ECO:0000313" key="7">
    <source>
        <dbReference type="EMBL" id="PKR89608.1"/>
    </source>
</evidence>
<evidence type="ECO:0000256" key="4">
    <source>
        <dbReference type="ARBA" id="ARBA00023136"/>
    </source>
</evidence>
<dbReference type="Pfam" id="PF04357">
    <property type="entry name" value="TamB"/>
    <property type="match status" value="1"/>
</dbReference>
<dbReference type="GO" id="GO:0009306">
    <property type="term" value="P:protein secretion"/>
    <property type="evidence" value="ECO:0007669"/>
    <property type="project" value="InterPro"/>
</dbReference>
<dbReference type="GO" id="GO:0005886">
    <property type="term" value="C:plasma membrane"/>
    <property type="evidence" value="ECO:0007669"/>
    <property type="project" value="InterPro"/>
</dbReference>
<keyword evidence="3" id="KW-1133">Transmembrane helix</keyword>
<evidence type="ECO:0000259" key="6">
    <source>
        <dbReference type="Pfam" id="PF04357"/>
    </source>
</evidence>
<dbReference type="InterPro" id="IPR007452">
    <property type="entry name" value="TamB_C"/>
</dbReference>
<comment type="caution">
    <text evidence="7">The sequence shown here is derived from an EMBL/GenBank/DDBJ whole genome shotgun (WGS) entry which is preliminary data.</text>
</comment>
<evidence type="ECO:0000256" key="3">
    <source>
        <dbReference type="ARBA" id="ARBA00022989"/>
    </source>
</evidence>
<keyword evidence="8" id="KW-1185">Reference proteome</keyword>
<evidence type="ECO:0000256" key="5">
    <source>
        <dbReference type="SAM" id="SignalP"/>
    </source>
</evidence>
<dbReference type="PANTHER" id="PTHR36985">
    <property type="entry name" value="TRANSLOCATION AND ASSEMBLY MODULE SUBUNIT TAMB"/>
    <property type="match status" value="1"/>
</dbReference>
<dbReference type="Proteomes" id="UP000233491">
    <property type="component" value="Unassembled WGS sequence"/>
</dbReference>
<accession>A0A1I4VMC0</accession>
<name>A0A1I4VMC0_9HYPH</name>
<proteinExistence type="predicted"/>
<gene>
    <name evidence="7" type="ORF">CXZ10_09595</name>
</gene>
<feature type="signal peptide" evidence="5">
    <location>
        <begin position="1"/>
        <end position="25"/>
    </location>
</feature>
<evidence type="ECO:0000256" key="2">
    <source>
        <dbReference type="ARBA" id="ARBA00022692"/>
    </source>
</evidence>
<feature type="domain" description="Translocation and assembly module TamB C-terminal" evidence="6">
    <location>
        <begin position="958"/>
        <end position="1307"/>
    </location>
</feature>
<keyword evidence="2" id="KW-0812">Transmembrane</keyword>
<keyword evidence="5" id="KW-0732">Signal</keyword>
<dbReference type="RefSeq" id="WP_101288916.1">
    <property type="nucleotide sequence ID" value="NZ_FOUQ01000012.1"/>
</dbReference>
<organism evidence="7 8">
    <name type="scientific">Pleomorphomonas diazotrophica</name>
    <dbReference type="NCBI Taxonomy" id="1166257"/>
    <lineage>
        <taxon>Bacteria</taxon>
        <taxon>Pseudomonadati</taxon>
        <taxon>Pseudomonadota</taxon>
        <taxon>Alphaproteobacteria</taxon>
        <taxon>Hyphomicrobiales</taxon>
        <taxon>Pleomorphomonadaceae</taxon>
        <taxon>Pleomorphomonas</taxon>
    </lineage>
</organism>
<dbReference type="OrthoDB" id="7784409at2"/>
<comment type="subcellular location">
    <subcellularLocation>
        <location evidence="1">Membrane</location>
        <topology evidence="1">Single-pass membrane protein</topology>
    </subcellularLocation>
</comment>
<evidence type="ECO:0000256" key="1">
    <source>
        <dbReference type="ARBA" id="ARBA00004167"/>
    </source>
</evidence>
<evidence type="ECO:0000313" key="8">
    <source>
        <dbReference type="Proteomes" id="UP000233491"/>
    </source>
</evidence>
<keyword evidence="4" id="KW-0472">Membrane</keyword>
<feature type="chain" id="PRO_5015065819" description="Translocation and assembly module TamB C-terminal domain-containing protein" evidence="5">
    <location>
        <begin position="26"/>
        <end position="1307"/>
    </location>
</feature>
<dbReference type="EMBL" id="PJNW01000005">
    <property type="protein sequence ID" value="PKR89608.1"/>
    <property type="molecule type" value="Genomic_DNA"/>
</dbReference>
<protein>
    <recommendedName>
        <fullName evidence="6">Translocation and assembly module TamB C-terminal domain-containing protein</fullName>
    </recommendedName>
</protein>